<comment type="similarity">
    <text evidence="1 10">Belongs to the thiolase-like superfamily. Thiolase family.</text>
</comment>
<evidence type="ECO:0000256" key="8">
    <source>
        <dbReference type="ARBA" id="ARBA00023315"/>
    </source>
</evidence>
<comment type="caution">
    <text evidence="13">The sequence shown here is derived from an EMBL/GenBank/DDBJ whole genome shotgun (WGS) entry which is preliminary data.</text>
</comment>
<evidence type="ECO:0000256" key="10">
    <source>
        <dbReference type="RuleBase" id="RU003557"/>
    </source>
</evidence>
<evidence type="ECO:0000256" key="9">
    <source>
        <dbReference type="PIRSR" id="PIRSR000429-1"/>
    </source>
</evidence>
<reference evidence="13 14" key="1">
    <citation type="submission" date="2018-10" db="EMBL/GenBank/DDBJ databases">
        <title>Genomic Encyclopedia of Archaeal and Bacterial Type Strains, Phase II (KMG-II): from individual species to whole genera.</title>
        <authorList>
            <person name="Goeker M."/>
        </authorList>
    </citation>
    <scope>NUCLEOTIDE SEQUENCE [LARGE SCALE GENOMIC DNA]</scope>
    <source>
        <strain evidence="13 14">DSM 29537</strain>
    </source>
</reference>
<evidence type="ECO:0000256" key="1">
    <source>
        <dbReference type="ARBA" id="ARBA00010982"/>
    </source>
</evidence>
<keyword evidence="14" id="KW-1185">Reference proteome</keyword>
<dbReference type="PIRSF" id="PIRSF000429">
    <property type="entry name" value="Ac-CoA_Ac_transf"/>
    <property type="match status" value="1"/>
</dbReference>
<evidence type="ECO:0000256" key="5">
    <source>
        <dbReference type="ARBA" id="ARBA00022723"/>
    </source>
</evidence>
<dbReference type="NCBIfam" id="TIGR01930">
    <property type="entry name" value="AcCoA-C-Actrans"/>
    <property type="match status" value="1"/>
</dbReference>
<dbReference type="SUPFAM" id="SSF53901">
    <property type="entry name" value="Thiolase-like"/>
    <property type="match status" value="2"/>
</dbReference>
<evidence type="ECO:0000259" key="11">
    <source>
        <dbReference type="Pfam" id="PF00108"/>
    </source>
</evidence>
<dbReference type="PROSITE" id="PS00099">
    <property type="entry name" value="THIOLASE_3"/>
    <property type="match status" value="1"/>
</dbReference>
<dbReference type="PROSITE" id="PS00098">
    <property type="entry name" value="THIOLASE_1"/>
    <property type="match status" value="1"/>
</dbReference>
<dbReference type="InterPro" id="IPR020616">
    <property type="entry name" value="Thiolase_N"/>
</dbReference>
<name>A0A495M4F5_9FLAO</name>
<dbReference type="GO" id="GO:0006635">
    <property type="term" value="P:fatty acid beta-oxidation"/>
    <property type="evidence" value="ECO:0007669"/>
    <property type="project" value="TreeGrafter"/>
</dbReference>
<feature type="active site" description="Proton acceptor" evidence="9">
    <location>
        <position position="396"/>
    </location>
</feature>
<dbReference type="FunFam" id="3.40.47.10:FF:000007">
    <property type="entry name" value="acetyl-CoA acetyltransferase, mitochondrial"/>
    <property type="match status" value="1"/>
</dbReference>
<evidence type="ECO:0000259" key="12">
    <source>
        <dbReference type="Pfam" id="PF02803"/>
    </source>
</evidence>
<keyword evidence="5" id="KW-0479">Metal-binding</keyword>
<gene>
    <name evidence="13" type="ORF">CLV94_3120</name>
</gene>
<evidence type="ECO:0000313" key="14">
    <source>
        <dbReference type="Proteomes" id="UP000277579"/>
    </source>
</evidence>
<keyword evidence="4 10" id="KW-0808">Transferase</keyword>
<dbReference type="GO" id="GO:0003985">
    <property type="term" value="F:acetyl-CoA C-acetyltransferase activity"/>
    <property type="evidence" value="ECO:0007669"/>
    <property type="project" value="UniProtKB-EC"/>
</dbReference>
<dbReference type="Pfam" id="PF00108">
    <property type="entry name" value="Thiolase_N"/>
    <property type="match status" value="1"/>
</dbReference>
<sequence>MSCLIIPIGIFLRLIYSFKNMKNVYIALAKRTPIGGFLGTLSHLSAIELGTLAIENVLQESNIPTDAVDSVYMGNVLSANLGQSPARQASKFAGIADETDATTINKVCASGMKAVMLGAQQIQLGIDTVVVAGGMESMSNTPHYIQQRKCNKMGHGQLVDGLLKDGLTDVYNNFHMGNAAEICAREYGLTREAQDAFAVASYEKAAKATKNGKFKNEIIPISIAQKSGTSLISEDEDIFKIIPEKVPTLKPSFEEGGTITAANASNLNDGAAALLLVSEEALEKYGLTPLAKIIGYADAAQAPEWFTTSPSIAIPKALKQAGLALEAIDYFEINEAYSAVILANQKILGIAPEKVNVYGGGVAMGHPIGASGARIIATLISVLHQENGKFGVAAICNGGGGASAIVLEKI</sequence>
<dbReference type="PANTHER" id="PTHR18919">
    <property type="entry name" value="ACETYL-COA C-ACYLTRANSFERASE"/>
    <property type="match status" value="1"/>
</dbReference>
<evidence type="ECO:0000313" key="13">
    <source>
        <dbReference type="EMBL" id="RKS19169.1"/>
    </source>
</evidence>
<proteinExistence type="inferred from homology"/>
<evidence type="ECO:0000256" key="7">
    <source>
        <dbReference type="ARBA" id="ARBA00022958"/>
    </source>
</evidence>
<protein>
    <recommendedName>
        <fullName evidence="3">acetyl-CoA C-acetyltransferase</fullName>
        <ecNumber evidence="3">2.3.1.9</ecNumber>
    </recommendedName>
</protein>
<dbReference type="InterPro" id="IPR016039">
    <property type="entry name" value="Thiolase-like"/>
</dbReference>
<feature type="domain" description="Thiolase N-terminal" evidence="11">
    <location>
        <begin position="24"/>
        <end position="280"/>
    </location>
</feature>
<accession>A0A495M4F5</accession>
<dbReference type="EMBL" id="RBLC01000005">
    <property type="protein sequence ID" value="RKS19169.1"/>
    <property type="molecule type" value="Genomic_DNA"/>
</dbReference>
<feature type="active site" description="Acyl-thioester intermediate" evidence="9">
    <location>
        <position position="108"/>
    </location>
</feature>
<feature type="domain" description="Thiolase C-terminal" evidence="12">
    <location>
        <begin position="287"/>
        <end position="409"/>
    </location>
</feature>
<evidence type="ECO:0000256" key="2">
    <source>
        <dbReference type="ARBA" id="ARBA00011881"/>
    </source>
</evidence>
<comment type="subunit">
    <text evidence="2">Homotetramer.</text>
</comment>
<keyword evidence="7" id="KW-0630">Potassium</keyword>
<dbReference type="CDD" id="cd00751">
    <property type="entry name" value="thiolase"/>
    <property type="match status" value="1"/>
</dbReference>
<dbReference type="AlphaFoldDB" id="A0A495M4F5"/>
<dbReference type="GO" id="GO:0046872">
    <property type="term" value="F:metal ion binding"/>
    <property type="evidence" value="ECO:0007669"/>
    <property type="project" value="UniProtKB-KW"/>
</dbReference>
<keyword evidence="8 10" id="KW-0012">Acyltransferase</keyword>
<dbReference type="Proteomes" id="UP000277579">
    <property type="component" value="Unassembled WGS sequence"/>
</dbReference>
<evidence type="ECO:0000256" key="3">
    <source>
        <dbReference type="ARBA" id="ARBA00012705"/>
    </source>
</evidence>
<dbReference type="InterPro" id="IPR020610">
    <property type="entry name" value="Thiolase_AS"/>
</dbReference>
<dbReference type="InterPro" id="IPR020617">
    <property type="entry name" value="Thiolase_C"/>
</dbReference>
<dbReference type="InterPro" id="IPR020615">
    <property type="entry name" value="Thiolase_acyl_enz_int_AS"/>
</dbReference>
<dbReference type="Pfam" id="PF02803">
    <property type="entry name" value="Thiolase_C"/>
    <property type="match status" value="1"/>
</dbReference>
<evidence type="ECO:0000256" key="6">
    <source>
        <dbReference type="ARBA" id="ARBA00022946"/>
    </source>
</evidence>
<dbReference type="EC" id="2.3.1.9" evidence="3"/>
<organism evidence="13 14">
    <name type="scientific">Flavobacterium endophyticum</name>
    <dbReference type="NCBI Taxonomy" id="1540163"/>
    <lineage>
        <taxon>Bacteria</taxon>
        <taxon>Pseudomonadati</taxon>
        <taxon>Bacteroidota</taxon>
        <taxon>Flavobacteriia</taxon>
        <taxon>Flavobacteriales</taxon>
        <taxon>Flavobacteriaceae</taxon>
        <taxon>Flavobacterium</taxon>
    </lineage>
</organism>
<evidence type="ECO:0000256" key="4">
    <source>
        <dbReference type="ARBA" id="ARBA00022679"/>
    </source>
</evidence>
<dbReference type="InterPro" id="IPR002155">
    <property type="entry name" value="Thiolase"/>
</dbReference>
<dbReference type="PROSITE" id="PS00737">
    <property type="entry name" value="THIOLASE_2"/>
    <property type="match status" value="1"/>
</dbReference>
<dbReference type="InterPro" id="IPR020613">
    <property type="entry name" value="Thiolase_CS"/>
</dbReference>
<keyword evidence="6" id="KW-0809">Transit peptide</keyword>
<dbReference type="Gene3D" id="3.40.47.10">
    <property type="match status" value="1"/>
</dbReference>
<dbReference type="PANTHER" id="PTHR18919:SF156">
    <property type="entry name" value="ACETYL-COA ACETYLTRANSFERASE, MITOCHONDRIAL"/>
    <property type="match status" value="1"/>
</dbReference>
<feature type="active site" description="Proton acceptor" evidence="9">
    <location>
        <position position="366"/>
    </location>
</feature>